<evidence type="ECO:0000313" key="2">
    <source>
        <dbReference type="EMBL" id="KAB8035790.1"/>
    </source>
</evidence>
<dbReference type="SMART" id="SM00530">
    <property type="entry name" value="HTH_XRE"/>
    <property type="match status" value="1"/>
</dbReference>
<evidence type="ECO:0000259" key="1">
    <source>
        <dbReference type="PROSITE" id="PS50943"/>
    </source>
</evidence>
<dbReference type="OrthoDB" id="5574138at2"/>
<dbReference type="SUPFAM" id="SSF47413">
    <property type="entry name" value="lambda repressor-like DNA-binding domains"/>
    <property type="match status" value="1"/>
</dbReference>
<organism evidence="2 3">
    <name type="scientific">Silvanigrella paludirubra</name>
    <dbReference type="NCBI Taxonomy" id="2499159"/>
    <lineage>
        <taxon>Bacteria</taxon>
        <taxon>Pseudomonadati</taxon>
        <taxon>Bdellovibrionota</taxon>
        <taxon>Oligoflexia</taxon>
        <taxon>Silvanigrellales</taxon>
        <taxon>Silvanigrellaceae</taxon>
        <taxon>Silvanigrella</taxon>
    </lineage>
</organism>
<dbReference type="Gene3D" id="1.10.260.40">
    <property type="entry name" value="lambda repressor-like DNA-binding domains"/>
    <property type="match status" value="1"/>
</dbReference>
<evidence type="ECO:0000313" key="3">
    <source>
        <dbReference type="Proteomes" id="UP000437748"/>
    </source>
</evidence>
<dbReference type="InterPro" id="IPR010982">
    <property type="entry name" value="Lambda_DNA-bd_dom_sf"/>
</dbReference>
<dbReference type="Proteomes" id="UP000437748">
    <property type="component" value="Unassembled WGS sequence"/>
</dbReference>
<protein>
    <recommendedName>
        <fullName evidence="1">HTH cro/C1-type domain-containing protein</fullName>
    </recommendedName>
</protein>
<accession>A0A6N6VQ59</accession>
<sequence>MEMTNLVKLIRKNANLTQEKAANILDVEKRTWERWEEGSRTPSIQNMELFCIKTNQNFDDYKDEFETYLEINKLFSEHKFDKEKILLITDIAEKITKDILKESEKRRANAEFCKLEHFKNEILITRWGDRAIYAGTKIDANIRTWYNFLLEDFLIKKQVINYLIECDSKNLSLNYNISEENAS</sequence>
<feature type="domain" description="HTH cro/C1-type" evidence="1">
    <location>
        <begin position="7"/>
        <end position="61"/>
    </location>
</feature>
<dbReference type="PROSITE" id="PS50943">
    <property type="entry name" value="HTH_CROC1"/>
    <property type="match status" value="1"/>
</dbReference>
<dbReference type="InterPro" id="IPR001387">
    <property type="entry name" value="Cro/C1-type_HTH"/>
</dbReference>
<dbReference type="GO" id="GO:0003677">
    <property type="term" value="F:DNA binding"/>
    <property type="evidence" value="ECO:0007669"/>
    <property type="project" value="InterPro"/>
</dbReference>
<dbReference type="CDD" id="cd00093">
    <property type="entry name" value="HTH_XRE"/>
    <property type="match status" value="1"/>
</dbReference>
<dbReference type="RefSeq" id="WP_153421814.1">
    <property type="nucleotide sequence ID" value="NZ_WFLM01000009.1"/>
</dbReference>
<proteinExistence type="predicted"/>
<dbReference type="AlphaFoldDB" id="A0A6N6VQ59"/>
<dbReference type="EMBL" id="WFLM01000009">
    <property type="protein sequence ID" value="KAB8035790.1"/>
    <property type="molecule type" value="Genomic_DNA"/>
</dbReference>
<reference evidence="2 3" key="1">
    <citation type="submission" date="2019-10" db="EMBL/GenBank/DDBJ databases">
        <title>New species of Slilvanegrellaceae.</title>
        <authorList>
            <person name="Pitt A."/>
            <person name="Hahn M.W."/>
        </authorList>
    </citation>
    <scope>NUCLEOTIDE SEQUENCE [LARGE SCALE GENOMIC DNA]</scope>
    <source>
        <strain evidence="2 3">SP-Ram-0.45-NSY-1</strain>
    </source>
</reference>
<keyword evidence="3" id="KW-1185">Reference proteome</keyword>
<name>A0A6N6VQ59_9BACT</name>
<comment type="caution">
    <text evidence="2">The sequence shown here is derived from an EMBL/GenBank/DDBJ whole genome shotgun (WGS) entry which is preliminary data.</text>
</comment>
<gene>
    <name evidence="2" type="ORF">GCL60_16305</name>
</gene>